<dbReference type="InterPro" id="IPR033121">
    <property type="entry name" value="PEPTIDASE_A1"/>
</dbReference>
<dbReference type="PANTHER" id="PTHR47966:SF1">
    <property type="entry name" value="ASPARTYL PROTEINASE"/>
    <property type="match status" value="1"/>
</dbReference>
<evidence type="ECO:0000313" key="4">
    <source>
        <dbReference type="EMBL" id="KAJ5589141.1"/>
    </source>
</evidence>
<dbReference type="RefSeq" id="XP_056748160.1">
    <property type="nucleotide sequence ID" value="XM_056902873.1"/>
</dbReference>
<dbReference type="PANTHER" id="PTHR47966">
    <property type="entry name" value="BETA-SITE APP-CLEAVING ENZYME, ISOFORM A-RELATED"/>
    <property type="match status" value="1"/>
</dbReference>
<dbReference type="SUPFAM" id="SSF50630">
    <property type="entry name" value="Acid proteases"/>
    <property type="match status" value="1"/>
</dbReference>
<protein>
    <recommendedName>
        <fullName evidence="3">Peptidase A1 domain-containing protein</fullName>
    </recommendedName>
</protein>
<name>A0AAD6GS39_9EURO</name>
<evidence type="ECO:0000259" key="3">
    <source>
        <dbReference type="PROSITE" id="PS51767"/>
    </source>
</evidence>
<dbReference type="Pfam" id="PF00026">
    <property type="entry name" value="Asp"/>
    <property type="match status" value="1"/>
</dbReference>
<dbReference type="Proteomes" id="UP001213799">
    <property type="component" value="Unassembled WGS sequence"/>
</dbReference>
<evidence type="ECO:0000256" key="2">
    <source>
        <dbReference type="ARBA" id="ARBA00022801"/>
    </source>
</evidence>
<organism evidence="4 5">
    <name type="scientific">Penicillium hordei</name>
    <dbReference type="NCBI Taxonomy" id="40994"/>
    <lineage>
        <taxon>Eukaryota</taxon>
        <taxon>Fungi</taxon>
        <taxon>Dikarya</taxon>
        <taxon>Ascomycota</taxon>
        <taxon>Pezizomycotina</taxon>
        <taxon>Eurotiomycetes</taxon>
        <taxon>Eurotiomycetidae</taxon>
        <taxon>Eurotiales</taxon>
        <taxon>Aspergillaceae</taxon>
        <taxon>Penicillium</taxon>
    </lineage>
</organism>
<feature type="domain" description="Peptidase A1" evidence="3">
    <location>
        <begin position="71"/>
        <end position="371"/>
    </location>
</feature>
<evidence type="ECO:0000256" key="1">
    <source>
        <dbReference type="ARBA" id="ARBA00007447"/>
    </source>
</evidence>
<dbReference type="PRINTS" id="PR00792">
    <property type="entry name" value="PEPSIN"/>
</dbReference>
<keyword evidence="2" id="KW-0378">Hydrolase</keyword>
<dbReference type="Gene3D" id="2.40.70.10">
    <property type="entry name" value="Acid Proteases"/>
    <property type="match status" value="2"/>
</dbReference>
<dbReference type="GO" id="GO:0006508">
    <property type="term" value="P:proteolysis"/>
    <property type="evidence" value="ECO:0007669"/>
    <property type="project" value="InterPro"/>
</dbReference>
<dbReference type="GO" id="GO:0004190">
    <property type="term" value="F:aspartic-type endopeptidase activity"/>
    <property type="evidence" value="ECO:0007669"/>
    <property type="project" value="InterPro"/>
</dbReference>
<dbReference type="AlphaFoldDB" id="A0AAD6GS39"/>
<sequence>MEHQRVIRKHNSDYLRSGPASYASAHRRWGFTSSLTGLDIEPSEAKPRIIAGQRTNTNVASDADFQNDTHYTCPVILGTPAQLLHLDFDVIRSDSQVITATSSGEGSPIPSPVDLAAFVPSNSTTFAPGISGSRDPLHGADLLQINGVTLSNFGFKLIPPNDRESQYHGMGYLGLAPRSPVASKAGVFTAKFGNWRVPNDPEQKVSFFTFGFIHTPTLASAETPIRYAPLCGDRWMFPSTTALINDTQLERPPENAAIVDTVGPLALVDDQLLRALYNSIPGSYYDSEARGYLFPADIPTSNLPVVRLGVGCHHIAVHKHALGFCNHRSKPGYLYGGFQSRGDLEFDILGDTFLQGLYAVFDSTNQQFGAAELLDRTLA</sequence>
<dbReference type="InterPro" id="IPR001461">
    <property type="entry name" value="Aspartic_peptidase_A1"/>
</dbReference>
<evidence type="ECO:0000313" key="5">
    <source>
        <dbReference type="Proteomes" id="UP001213799"/>
    </source>
</evidence>
<proteinExistence type="inferred from homology"/>
<reference evidence="4" key="1">
    <citation type="journal article" date="2023" name="IMA Fungus">
        <title>Comparative genomic study of the Penicillium genus elucidates a diverse pangenome and 15 lateral gene transfer events.</title>
        <authorList>
            <person name="Petersen C."/>
            <person name="Sorensen T."/>
            <person name="Nielsen M.R."/>
            <person name="Sondergaard T.E."/>
            <person name="Sorensen J.L."/>
            <person name="Fitzpatrick D.A."/>
            <person name="Frisvad J.C."/>
            <person name="Nielsen K.L."/>
        </authorList>
    </citation>
    <scope>NUCLEOTIDE SEQUENCE</scope>
    <source>
        <strain evidence="4">IBT 12815</strain>
    </source>
</reference>
<dbReference type="InterPro" id="IPR021109">
    <property type="entry name" value="Peptidase_aspartic_dom_sf"/>
</dbReference>
<dbReference type="EMBL" id="JAQJAE010000006">
    <property type="protein sequence ID" value="KAJ5589141.1"/>
    <property type="molecule type" value="Genomic_DNA"/>
</dbReference>
<gene>
    <name evidence="4" type="ORF">N7537_011819</name>
</gene>
<dbReference type="PROSITE" id="PS51767">
    <property type="entry name" value="PEPTIDASE_A1"/>
    <property type="match status" value="1"/>
</dbReference>
<comment type="caution">
    <text evidence="4">The sequence shown here is derived from an EMBL/GenBank/DDBJ whole genome shotgun (WGS) entry which is preliminary data.</text>
</comment>
<reference evidence="4" key="2">
    <citation type="submission" date="2023-01" db="EMBL/GenBank/DDBJ databases">
        <authorList>
            <person name="Petersen C."/>
        </authorList>
    </citation>
    <scope>NUCLEOTIDE SEQUENCE</scope>
    <source>
        <strain evidence="4">IBT 12815</strain>
    </source>
</reference>
<comment type="similarity">
    <text evidence="1">Belongs to the peptidase A1 family.</text>
</comment>
<keyword evidence="5" id="KW-1185">Reference proteome</keyword>
<accession>A0AAD6GS39</accession>
<dbReference type="GeneID" id="81593115"/>